<dbReference type="GO" id="GO:0005737">
    <property type="term" value="C:cytoplasm"/>
    <property type="evidence" value="ECO:0007669"/>
    <property type="project" value="TreeGrafter"/>
</dbReference>
<dbReference type="InterPro" id="IPR036206">
    <property type="entry name" value="ThiamineP_synth_sf"/>
</dbReference>
<evidence type="ECO:0000256" key="7">
    <source>
        <dbReference type="ARBA" id="ARBA00047334"/>
    </source>
</evidence>
<keyword evidence="6 10" id="KW-0784">Thiamine biosynthesis</keyword>
<dbReference type="Proteomes" id="UP000296201">
    <property type="component" value="Chromosome"/>
</dbReference>
<dbReference type="GO" id="GO:0009228">
    <property type="term" value="P:thiamine biosynthetic process"/>
    <property type="evidence" value="ECO:0007669"/>
    <property type="project" value="UniProtKB-KW"/>
</dbReference>
<comment type="similarity">
    <text evidence="10">Belongs to the thiamine-phosphate synthase family.</text>
</comment>
<comment type="catalytic activity">
    <reaction evidence="9 10">
        <text>2-[(2R,5Z)-2-carboxy-4-methylthiazol-5(2H)-ylidene]ethyl phosphate + 4-amino-2-methyl-5-(diphosphooxymethyl)pyrimidine + 2 H(+) = thiamine phosphate + CO2 + diphosphate</text>
        <dbReference type="Rhea" id="RHEA:47844"/>
        <dbReference type="ChEBI" id="CHEBI:15378"/>
        <dbReference type="ChEBI" id="CHEBI:16526"/>
        <dbReference type="ChEBI" id="CHEBI:33019"/>
        <dbReference type="ChEBI" id="CHEBI:37575"/>
        <dbReference type="ChEBI" id="CHEBI:57841"/>
        <dbReference type="ChEBI" id="CHEBI:62899"/>
        <dbReference type="EC" id="2.5.1.3"/>
    </reaction>
</comment>
<keyword evidence="14" id="KW-1185">Reference proteome</keyword>
<reference evidence="13 14" key="1">
    <citation type="submission" date="2018-08" db="EMBL/GenBank/DDBJ databases">
        <title>Horizontal acquisition of hydrogen conversion ability and other habitat adaptations in Hydrogenovibrio crunogenus strains.</title>
        <authorList>
            <person name="Gonnella G."/>
            <person name="Adam N."/>
            <person name="Perner M."/>
        </authorList>
    </citation>
    <scope>NUCLEOTIDE SEQUENCE [LARGE SCALE GENOMIC DNA]</scope>
    <source>
        <strain evidence="13 14">SP-41</strain>
    </source>
</reference>
<evidence type="ECO:0000256" key="10">
    <source>
        <dbReference type="RuleBase" id="RU003826"/>
    </source>
</evidence>
<dbReference type="EMBL" id="CP032096">
    <property type="protein sequence ID" value="QBZ82110.1"/>
    <property type="molecule type" value="Genomic_DNA"/>
</dbReference>
<evidence type="ECO:0000256" key="1">
    <source>
        <dbReference type="ARBA" id="ARBA00001946"/>
    </source>
</evidence>
<dbReference type="GO" id="GO:0009229">
    <property type="term" value="P:thiamine diphosphate biosynthetic process"/>
    <property type="evidence" value="ECO:0007669"/>
    <property type="project" value="UniProtKB-UniPathway"/>
</dbReference>
<dbReference type="InterPro" id="IPR022998">
    <property type="entry name" value="ThiamineP_synth_TenI"/>
</dbReference>
<comment type="pathway">
    <text evidence="2 11">Cofactor biosynthesis; thiamine diphosphate biosynthesis; thiamine phosphate from 4-amino-2-methyl-5-diphosphomethylpyrimidine and 4-methyl-5-(2-phosphoethyl)-thiazole: step 1/1.</text>
</comment>
<evidence type="ECO:0000256" key="11">
    <source>
        <dbReference type="RuleBase" id="RU004253"/>
    </source>
</evidence>
<name>A0A4P7NWN3_9GAMM</name>
<comment type="catalytic activity">
    <reaction evidence="8 10">
        <text>2-(2-carboxy-4-methylthiazol-5-yl)ethyl phosphate + 4-amino-2-methyl-5-(diphosphooxymethyl)pyrimidine + 2 H(+) = thiamine phosphate + CO2 + diphosphate</text>
        <dbReference type="Rhea" id="RHEA:47848"/>
        <dbReference type="ChEBI" id="CHEBI:15378"/>
        <dbReference type="ChEBI" id="CHEBI:16526"/>
        <dbReference type="ChEBI" id="CHEBI:33019"/>
        <dbReference type="ChEBI" id="CHEBI:37575"/>
        <dbReference type="ChEBI" id="CHEBI:57841"/>
        <dbReference type="ChEBI" id="CHEBI:62890"/>
        <dbReference type="EC" id="2.5.1.3"/>
    </reaction>
</comment>
<evidence type="ECO:0000256" key="9">
    <source>
        <dbReference type="ARBA" id="ARBA00047883"/>
    </source>
</evidence>
<dbReference type="SUPFAM" id="SSF51391">
    <property type="entry name" value="Thiamin phosphate synthase"/>
    <property type="match status" value="1"/>
</dbReference>
<evidence type="ECO:0000256" key="4">
    <source>
        <dbReference type="ARBA" id="ARBA00022723"/>
    </source>
</evidence>
<comment type="cofactor">
    <cofactor evidence="1">
        <name>Mg(2+)</name>
        <dbReference type="ChEBI" id="CHEBI:18420"/>
    </cofactor>
</comment>
<proteinExistence type="inferred from homology"/>
<keyword evidence="4" id="KW-0479">Metal-binding</keyword>
<evidence type="ECO:0000256" key="2">
    <source>
        <dbReference type="ARBA" id="ARBA00005165"/>
    </source>
</evidence>
<comment type="catalytic activity">
    <reaction evidence="7 10">
        <text>4-methyl-5-(2-phosphooxyethyl)-thiazole + 4-amino-2-methyl-5-(diphosphooxymethyl)pyrimidine + H(+) = thiamine phosphate + diphosphate</text>
        <dbReference type="Rhea" id="RHEA:22328"/>
        <dbReference type="ChEBI" id="CHEBI:15378"/>
        <dbReference type="ChEBI" id="CHEBI:33019"/>
        <dbReference type="ChEBI" id="CHEBI:37575"/>
        <dbReference type="ChEBI" id="CHEBI:57841"/>
        <dbReference type="ChEBI" id="CHEBI:58296"/>
        <dbReference type="EC" id="2.5.1.3"/>
    </reaction>
</comment>
<dbReference type="NCBIfam" id="TIGR00693">
    <property type="entry name" value="thiE"/>
    <property type="match status" value="1"/>
</dbReference>
<dbReference type="GO" id="GO:0046872">
    <property type="term" value="F:metal ion binding"/>
    <property type="evidence" value="ECO:0007669"/>
    <property type="project" value="UniProtKB-KW"/>
</dbReference>
<organism evidence="13 14">
    <name type="scientific">Hydrogenovibrio crunogenus</name>
    <dbReference type="NCBI Taxonomy" id="39765"/>
    <lineage>
        <taxon>Bacteria</taxon>
        <taxon>Pseudomonadati</taxon>
        <taxon>Pseudomonadota</taxon>
        <taxon>Gammaproteobacteria</taxon>
        <taxon>Thiotrichales</taxon>
        <taxon>Piscirickettsiaceae</taxon>
        <taxon>Hydrogenovibrio</taxon>
    </lineage>
</organism>
<keyword evidence="3 10" id="KW-0808">Transferase</keyword>
<sequence>MQFRSCHSPEEPLGIYPLVDRADKLKRLFEAGITTAQIRIKDLAGQRLEQELIQADTVAKSYQARLFINDYWKMALQLNSYGVHLGQEDVLDADLPAIHQAGIRLGVSTHTPAEIDSALTIQPSYLAIGPIFETQSKQLSYPTIGLKNLQHWVETLDVPVVAIGGIQRHNLKNVIQAGANGIAMINGLNQPGCTAMESVKNLIHIFDEAYQTRALSYV</sequence>
<dbReference type="InterPro" id="IPR013785">
    <property type="entry name" value="Aldolase_TIM"/>
</dbReference>
<evidence type="ECO:0000256" key="8">
    <source>
        <dbReference type="ARBA" id="ARBA00047851"/>
    </source>
</evidence>
<dbReference type="PANTHER" id="PTHR20857">
    <property type="entry name" value="THIAMINE-PHOSPHATE PYROPHOSPHORYLASE"/>
    <property type="match status" value="1"/>
</dbReference>
<evidence type="ECO:0000256" key="6">
    <source>
        <dbReference type="ARBA" id="ARBA00022977"/>
    </source>
</evidence>
<dbReference type="EC" id="2.5.1.3" evidence="10"/>
<evidence type="ECO:0000313" key="13">
    <source>
        <dbReference type="EMBL" id="QBZ82110.1"/>
    </source>
</evidence>
<evidence type="ECO:0000256" key="3">
    <source>
        <dbReference type="ARBA" id="ARBA00022679"/>
    </source>
</evidence>
<dbReference type="AlphaFoldDB" id="A0A4P7NWN3"/>
<dbReference type="PANTHER" id="PTHR20857:SF15">
    <property type="entry name" value="THIAMINE-PHOSPHATE SYNTHASE"/>
    <property type="match status" value="1"/>
</dbReference>
<accession>A0A4P7NWN3</accession>
<protein>
    <recommendedName>
        <fullName evidence="10">Thiamine-phosphate synthase</fullName>
        <ecNumber evidence="10">2.5.1.3</ecNumber>
    </recommendedName>
    <alternativeName>
        <fullName evidence="10">Thiamine-phosphate pyrophosphorylase</fullName>
    </alternativeName>
</protein>
<dbReference type="InterPro" id="IPR034291">
    <property type="entry name" value="TMP_synthase"/>
</dbReference>
<evidence type="ECO:0000256" key="5">
    <source>
        <dbReference type="ARBA" id="ARBA00022842"/>
    </source>
</evidence>
<dbReference type="Gene3D" id="3.20.20.70">
    <property type="entry name" value="Aldolase class I"/>
    <property type="match status" value="1"/>
</dbReference>
<dbReference type="UniPathway" id="UPA00060">
    <property type="reaction ID" value="UER00141"/>
</dbReference>
<dbReference type="RefSeq" id="WP_135794869.1">
    <property type="nucleotide sequence ID" value="NZ_CP032096.1"/>
</dbReference>
<evidence type="ECO:0000313" key="14">
    <source>
        <dbReference type="Proteomes" id="UP000296201"/>
    </source>
</evidence>
<keyword evidence="5" id="KW-0460">Magnesium</keyword>
<dbReference type="CDD" id="cd00564">
    <property type="entry name" value="TMP_TenI"/>
    <property type="match status" value="1"/>
</dbReference>
<dbReference type="GO" id="GO:0004789">
    <property type="term" value="F:thiamine-phosphate diphosphorylase activity"/>
    <property type="evidence" value="ECO:0007669"/>
    <property type="project" value="UniProtKB-EC"/>
</dbReference>
<gene>
    <name evidence="13" type="primary">thiE</name>
    <name evidence="13" type="ORF">GHNINEIG_00134</name>
</gene>
<evidence type="ECO:0000259" key="12">
    <source>
        <dbReference type="Pfam" id="PF02581"/>
    </source>
</evidence>
<dbReference type="OrthoDB" id="9810880at2"/>
<dbReference type="Pfam" id="PF02581">
    <property type="entry name" value="TMP-TENI"/>
    <property type="match status" value="1"/>
</dbReference>
<feature type="domain" description="Thiamine phosphate synthase/TenI" evidence="12">
    <location>
        <begin position="22"/>
        <end position="187"/>
    </location>
</feature>